<evidence type="ECO:0000313" key="3">
    <source>
        <dbReference type="Proteomes" id="UP001489004"/>
    </source>
</evidence>
<evidence type="ECO:0008006" key="4">
    <source>
        <dbReference type="Google" id="ProtNLM"/>
    </source>
</evidence>
<protein>
    <recommendedName>
        <fullName evidence="4">Thioesterase domain-containing protein</fullName>
    </recommendedName>
</protein>
<gene>
    <name evidence="2" type="ORF">WJX72_002087</name>
</gene>
<organism evidence="2 3">
    <name type="scientific">[Myrmecia] bisecta</name>
    <dbReference type="NCBI Taxonomy" id="41462"/>
    <lineage>
        <taxon>Eukaryota</taxon>
        <taxon>Viridiplantae</taxon>
        <taxon>Chlorophyta</taxon>
        <taxon>core chlorophytes</taxon>
        <taxon>Trebouxiophyceae</taxon>
        <taxon>Trebouxiales</taxon>
        <taxon>Trebouxiaceae</taxon>
        <taxon>Myrmecia</taxon>
    </lineage>
</organism>
<accession>A0AAW1QED5</accession>
<dbReference type="InterPro" id="IPR029069">
    <property type="entry name" value="HotDog_dom_sf"/>
</dbReference>
<reference evidence="2 3" key="1">
    <citation type="journal article" date="2024" name="Nat. Commun.">
        <title>Phylogenomics reveals the evolutionary origins of lichenization in chlorophyte algae.</title>
        <authorList>
            <person name="Puginier C."/>
            <person name="Libourel C."/>
            <person name="Otte J."/>
            <person name="Skaloud P."/>
            <person name="Haon M."/>
            <person name="Grisel S."/>
            <person name="Petersen M."/>
            <person name="Berrin J.G."/>
            <person name="Delaux P.M."/>
            <person name="Dal Grande F."/>
            <person name="Keller J."/>
        </authorList>
    </citation>
    <scope>NUCLEOTIDE SEQUENCE [LARGE SCALE GENOMIC DNA]</scope>
    <source>
        <strain evidence="2 3">SAG 2043</strain>
    </source>
</reference>
<feature type="region of interest" description="Disordered" evidence="1">
    <location>
        <begin position="221"/>
        <end position="251"/>
    </location>
</feature>
<keyword evidence="3" id="KW-1185">Reference proteome</keyword>
<dbReference type="Gene3D" id="3.10.129.10">
    <property type="entry name" value="Hotdog Thioesterase"/>
    <property type="match status" value="1"/>
</dbReference>
<sequence>MSAEYWRDPGSQTLIAVDPGEHRNTPALARKNQLAATVAGYRKQVLADGIPYRPDGLFPPNDPLLKELVTVGCIPFEKHLAGAISPYELLPGGGWTCGNAAARNGFDLRLFYKQKAAGAEYGVISGAARLGDLASIGNGFWMSAHGGAVESLLDEATAELGKLEFAPMLATVEANFKIRKPVPLHTSLRIECEIKSIKDPIRVSGAILLLGTAAQQRAVSGPEAASTGIPNAAIPTPGVGQADAPARVLQS</sequence>
<proteinExistence type="predicted"/>
<evidence type="ECO:0000256" key="1">
    <source>
        <dbReference type="SAM" id="MobiDB-lite"/>
    </source>
</evidence>
<dbReference type="SUPFAM" id="SSF54637">
    <property type="entry name" value="Thioesterase/thiol ester dehydrase-isomerase"/>
    <property type="match status" value="1"/>
</dbReference>
<dbReference type="AlphaFoldDB" id="A0AAW1QED5"/>
<name>A0AAW1QED5_9CHLO</name>
<dbReference type="Proteomes" id="UP001489004">
    <property type="component" value="Unassembled WGS sequence"/>
</dbReference>
<evidence type="ECO:0000313" key="2">
    <source>
        <dbReference type="EMBL" id="KAK9819763.1"/>
    </source>
</evidence>
<dbReference type="EMBL" id="JALJOR010000003">
    <property type="protein sequence ID" value="KAK9819763.1"/>
    <property type="molecule type" value="Genomic_DNA"/>
</dbReference>
<comment type="caution">
    <text evidence="2">The sequence shown here is derived from an EMBL/GenBank/DDBJ whole genome shotgun (WGS) entry which is preliminary data.</text>
</comment>